<evidence type="ECO:0000256" key="12">
    <source>
        <dbReference type="PIRSR" id="PIRSR613273-3"/>
    </source>
</evidence>
<feature type="disulfide bond" evidence="12">
    <location>
        <begin position="237"/>
        <end position="318"/>
    </location>
</feature>
<keyword evidence="5" id="KW-0378">Hydrolase</keyword>
<dbReference type="InterPro" id="IPR041645">
    <property type="entry name" value="ADAMTS_CR_2"/>
</dbReference>
<reference evidence="16" key="1">
    <citation type="submission" date="2019-03" db="EMBL/GenBank/DDBJ databases">
        <title>Improved annotation for the trematode Fasciola hepatica.</title>
        <authorList>
            <person name="Choi Y.-J."/>
            <person name="Martin J."/>
            <person name="Mitreva M."/>
        </authorList>
    </citation>
    <scope>NUCLEOTIDE SEQUENCE [LARGE SCALE GENOMIC DNA]</scope>
</reference>
<evidence type="ECO:0000256" key="4">
    <source>
        <dbReference type="ARBA" id="ARBA00022723"/>
    </source>
</evidence>
<dbReference type="SUPFAM" id="SSF55486">
    <property type="entry name" value="Metalloproteases ('zincins'), catalytic domain"/>
    <property type="match status" value="1"/>
</dbReference>
<feature type="disulfide bond" evidence="12">
    <location>
        <begin position="393"/>
        <end position="404"/>
    </location>
</feature>
<dbReference type="PANTHER" id="PTHR13723">
    <property type="entry name" value="ADAMTS A DISINTEGRIN AND METALLOPROTEASE WITH THROMBOSPONDIN MOTIFS PROTEASE"/>
    <property type="match status" value="1"/>
</dbReference>
<evidence type="ECO:0000256" key="2">
    <source>
        <dbReference type="ARBA" id="ARBA00022525"/>
    </source>
</evidence>
<feature type="disulfide bond" evidence="12">
    <location>
        <begin position="430"/>
        <end position="465"/>
    </location>
</feature>
<keyword evidence="6 11" id="KW-0862">Zinc</keyword>
<dbReference type="Gene3D" id="2.20.100.10">
    <property type="entry name" value="Thrombospondin type-1 (TSP1) repeat"/>
    <property type="match status" value="1"/>
</dbReference>
<evidence type="ECO:0000256" key="3">
    <source>
        <dbReference type="ARBA" id="ARBA00022670"/>
    </source>
</evidence>
<comment type="cofactor">
    <cofactor evidence="11">
        <name>Zn(2+)</name>
        <dbReference type="ChEBI" id="CHEBI:29105"/>
    </cofactor>
    <text evidence="11">Binds 1 zinc ion per subunit.</text>
</comment>
<evidence type="ECO:0000256" key="11">
    <source>
        <dbReference type="PIRSR" id="PIRSR613273-2"/>
    </source>
</evidence>
<proteinExistence type="predicted"/>
<evidence type="ECO:0000256" key="7">
    <source>
        <dbReference type="ARBA" id="ARBA00023049"/>
    </source>
</evidence>
<gene>
    <name evidence="16" type="ORF">D915_002548</name>
</gene>
<feature type="binding site" evidence="11">
    <location>
        <position position="215"/>
    </location>
    <ligand>
        <name>Ca(2+)</name>
        <dbReference type="ChEBI" id="CHEBI:29108"/>
        <label>1</label>
    </ligand>
</feature>
<feature type="binding site" evidence="11 13">
    <location>
        <position position="263"/>
    </location>
    <ligand>
        <name>Zn(2+)</name>
        <dbReference type="ChEBI" id="CHEBI:29105"/>
        <note>catalytic</note>
    </ligand>
</feature>
<dbReference type="PROSITE" id="PS50215">
    <property type="entry name" value="ADAM_MEPRO"/>
    <property type="match status" value="1"/>
</dbReference>
<feature type="binding site" evidence="11">
    <location>
        <position position="126"/>
    </location>
    <ligand>
        <name>Ca(2+)</name>
        <dbReference type="ChEBI" id="CHEBI:29108"/>
        <label>1</label>
    </ligand>
</feature>
<dbReference type="InterPro" id="IPR000884">
    <property type="entry name" value="TSP1_rpt"/>
</dbReference>
<comment type="subcellular location">
    <subcellularLocation>
        <location evidence="1">Secreted</location>
    </subcellularLocation>
</comment>
<dbReference type="GO" id="GO:0007229">
    <property type="term" value="P:integrin-mediated signaling pathway"/>
    <property type="evidence" value="ECO:0007669"/>
    <property type="project" value="UniProtKB-KW"/>
</dbReference>
<feature type="disulfide bond" evidence="12">
    <location>
        <begin position="345"/>
        <end position="370"/>
    </location>
</feature>
<feature type="binding site" evidence="11">
    <location>
        <position position="321"/>
    </location>
    <ligand>
        <name>Ca(2+)</name>
        <dbReference type="ChEBI" id="CHEBI:29108"/>
        <label>2</label>
    </ligand>
</feature>
<feature type="active site" evidence="10 13">
    <location>
        <position position="260"/>
    </location>
</feature>
<dbReference type="Proteomes" id="UP000230066">
    <property type="component" value="Unassembled WGS sequence"/>
</dbReference>
<keyword evidence="7 16" id="KW-0482">Metalloprotease</keyword>
<dbReference type="InterPro" id="IPR036383">
    <property type="entry name" value="TSP1_rpt_sf"/>
</dbReference>
<keyword evidence="9" id="KW-0325">Glycoprotein</keyword>
<evidence type="ECO:0000256" key="1">
    <source>
        <dbReference type="ARBA" id="ARBA00004613"/>
    </source>
</evidence>
<feature type="disulfide bond" evidence="12">
    <location>
        <begin position="276"/>
        <end position="302"/>
    </location>
</feature>
<dbReference type="GO" id="GO:0004222">
    <property type="term" value="F:metalloendopeptidase activity"/>
    <property type="evidence" value="ECO:0007669"/>
    <property type="project" value="InterPro"/>
</dbReference>
<feature type="region of interest" description="Disordered" evidence="14">
    <location>
        <begin position="89"/>
        <end position="115"/>
    </location>
</feature>
<evidence type="ECO:0000259" key="15">
    <source>
        <dbReference type="PROSITE" id="PS50215"/>
    </source>
</evidence>
<evidence type="ECO:0000256" key="14">
    <source>
        <dbReference type="SAM" id="MobiDB-lite"/>
    </source>
</evidence>
<evidence type="ECO:0000256" key="6">
    <source>
        <dbReference type="ARBA" id="ARBA00022833"/>
    </source>
</evidence>
<feature type="binding site" evidence="11">
    <location>
        <position position="318"/>
    </location>
    <ligand>
        <name>Ca(2+)</name>
        <dbReference type="ChEBI" id="CHEBI:29108"/>
        <label>1</label>
    </ligand>
</feature>
<keyword evidence="17" id="KW-1185">Reference proteome</keyword>
<evidence type="ECO:0000256" key="5">
    <source>
        <dbReference type="ARBA" id="ARBA00022801"/>
    </source>
</evidence>
<dbReference type="EMBL" id="JXXN02000653">
    <property type="protein sequence ID" value="THD26707.1"/>
    <property type="molecule type" value="Genomic_DNA"/>
</dbReference>
<dbReference type="Pfam" id="PF01421">
    <property type="entry name" value="Reprolysin"/>
    <property type="match status" value="1"/>
</dbReference>
<dbReference type="SMART" id="SM00209">
    <property type="entry name" value="TSP1"/>
    <property type="match status" value="1"/>
</dbReference>
<feature type="binding site" evidence="11">
    <location>
        <position position="126"/>
    </location>
    <ligand>
        <name>Ca(2+)</name>
        <dbReference type="ChEBI" id="CHEBI:29108"/>
        <label>2</label>
    </ligand>
</feature>
<dbReference type="GO" id="GO:0031012">
    <property type="term" value="C:extracellular matrix"/>
    <property type="evidence" value="ECO:0007669"/>
    <property type="project" value="TreeGrafter"/>
</dbReference>
<dbReference type="GO" id="GO:0046872">
    <property type="term" value="F:metal ion binding"/>
    <property type="evidence" value="ECO:0007669"/>
    <property type="project" value="UniProtKB-KW"/>
</dbReference>
<organism evidence="16 17">
    <name type="scientific">Fasciola hepatica</name>
    <name type="common">Liver fluke</name>
    <dbReference type="NCBI Taxonomy" id="6192"/>
    <lineage>
        <taxon>Eukaryota</taxon>
        <taxon>Metazoa</taxon>
        <taxon>Spiralia</taxon>
        <taxon>Lophotrochozoa</taxon>
        <taxon>Platyhelminthes</taxon>
        <taxon>Trematoda</taxon>
        <taxon>Digenea</taxon>
        <taxon>Plagiorchiida</taxon>
        <taxon>Echinostomata</taxon>
        <taxon>Echinostomatoidea</taxon>
        <taxon>Fasciolidae</taxon>
        <taxon>Fasciola</taxon>
    </lineage>
</organism>
<name>A0A4E0RXL5_FASHE</name>
<evidence type="ECO:0000256" key="10">
    <source>
        <dbReference type="PIRSR" id="PIRSR613273-1"/>
    </source>
</evidence>
<accession>A0A4E0RXL5</accession>
<dbReference type="Gene3D" id="3.40.390.10">
    <property type="entry name" value="Collagenase (Catalytic Domain)"/>
    <property type="match status" value="1"/>
</dbReference>
<feature type="binding site" evidence="11 13">
    <location>
        <position position="269"/>
    </location>
    <ligand>
        <name>Zn(2+)</name>
        <dbReference type="ChEBI" id="CHEBI:29105"/>
        <note>catalytic</note>
    </ligand>
</feature>
<feature type="disulfide bond" evidence="12">
    <location>
        <begin position="426"/>
        <end position="458"/>
    </location>
</feature>
<dbReference type="PROSITE" id="PS50092">
    <property type="entry name" value="TSP1"/>
    <property type="match status" value="1"/>
</dbReference>
<feature type="disulfide bond" evidence="12">
    <location>
        <begin position="441"/>
        <end position="448"/>
    </location>
</feature>
<dbReference type="GO" id="GO:0005576">
    <property type="term" value="C:extracellular region"/>
    <property type="evidence" value="ECO:0007669"/>
    <property type="project" value="UniProtKB-SubCell"/>
</dbReference>
<dbReference type="Gene3D" id="2.60.120.830">
    <property type="match status" value="1"/>
</dbReference>
<keyword evidence="11" id="KW-0106">Calcium</keyword>
<protein>
    <submittedName>
        <fullName evidence="16">A disintegrin and metalloproteinase with thrombospondin motifs 3</fullName>
    </submittedName>
</protein>
<feature type="binding site" evidence="11">
    <location>
        <position position="321"/>
    </location>
    <ligand>
        <name>Ca(2+)</name>
        <dbReference type="ChEBI" id="CHEBI:29108"/>
        <label>1</label>
    </ligand>
</feature>
<dbReference type="SUPFAM" id="SSF82895">
    <property type="entry name" value="TSP-1 type 1 repeat"/>
    <property type="match status" value="1"/>
</dbReference>
<dbReference type="Pfam" id="PF00090">
    <property type="entry name" value="TSP_1"/>
    <property type="match status" value="1"/>
</dbReference>
<feature type="disulfide bond" evidence="12">
    <location>
        <begin position="201"/>
        <end position="243"/>
    </location>
</feature>
<keyword evidence="8 12" id="KW-1015">Disulfide bond</keyword>
<keyword evidence="2" id="KW-0964">Secreted</keyword>
<evidence type="ECO:0000313" key="16">
    <source>
        <dbReference type="EMBL" id="THD26707.1"/>
    </source>
</evidence>
<dbReference type="InterPro" id="IPR013273">
    <property type="entry name" value="ADAMTS/ADAMTS-like"/>
</dbReference>
<dbReference type="PRINTS" id="PR01857">
    <property type="entry name" value="ADAMTSFAMILY"/>
</dbReference>
<dbReference type="InterPro" id="IPR050439">
    <property type="entry name" value="ADAMTS_ADAMTS-like"/>
</dbReference>
<comment type="caution">
    <text evidence="13">Lacks conserved residue(s) required for the propagation of feature annotation.</text>
</comment>
<evidence type="ECO:0000256" key="13">
    <source>
        <dbReference type="PROSITE-ProRule" id="PRU00276"/>
    </source>
</evidence>
<dbReference type="PANTHER" id="PTHR13723:SF304">
    <property type="entry name" value="A DISINTEGRIN AND METALLOPROTEINASE WITH THROMBOSPONDIN MOTIFS 2-LIKE PROTEIN"/>
    <property type="match status" value="1"/>
</dbReference>
<dbReference type="GO" id="GO:0006508">
    <property type="term" value="P:proteolysis"/>
    <property type="evidence" value="ECO:0007669"/>
    <property type="project" value="UniProtKB-KW"/>
</dbReference>
<dbReference type="InterPro" id="IPR001590">
    <property type="entry name" value="Peptidase_M12B"/>
</dbReference>
<dbReference type="Pfam" id="PF17771">
    <property type="entry name" value="ADAMTS_CR_2"/>
    <property type="match status" value="1"/>
</dbReference>
<feature type="domain" description="Peptidase M12B" evidence="15">
    <location>
        <begin position="123"/>
        <end position="323"/>
    </location>
</feature>
<dbReference type="Gene3D" id="3.40.1620.60">
    <property type="match status" value="1"/>
</dbReference>
<evidence type="ECO:0000313" key="17">
    <source>
        <dbReference type="Proteomes" id="UP000230066"/>
    </source>
</evidence>
<dbReference type="AlphaFoldDB" id="A0A4E0RXL5"/>
<feature type="disulfide bond" evidence="12">
    <location>
        <begin position="365"/>
        <end position="399"/>
    </location>
</feature>
<feature type="binding site" evidence="11 13">
    <location>
        <position position="259"/>
    </location>
    <ligand>
        <name>Zn(2+)</name>
        <dbReference type="ChEBI" id="CHEBI:29105"/>
        <note>catalytic</note>
    </ligand>
</feature>
<dbReference type="GO" id="GO:0030198">
    <property type="term" value="P:extracellular matrix organization"/>
    <property type="evidence" value="ECO:0007669"/>
    <property type="project" value="InterPro"/>
</dbReference>
<evidence type="ECO:0000256" key="9">
    <source>
        <dbReference type="ARBA" id="ARBA00023180"/>
    </source>
</evidence>
<keyword evidence="3" id="KW-0645">Protease</keyword>
<keyword evidence="4 11" id="KW-0479">Metal-binding</keyword>
<evidence type="ECO:0000256" key="8">
    <source>
        <dbReference type="ARBA" id="ARBA00023157"/>
    </source>
</evidence>
<sequence length="695" mass="78385">MCGCVRTCFVQCANMKRRRVKNIPSTDLSIDKDVPGDFARTIFADCEWVFMLGMKTENCLPVFVLSSFLLQLCLSSQLEKQPDEWNKSFLQSNAPDNRRSRGGKPVRRTQNGDMSLSPAEQNYWIETLVFADHTVRQRFGTLDEAQRYVITLMSLTNRLFHLPSLGTNLSLSMRNIIWVGEEKSNELLWGPSLIRSVHRFCTWAMTNYYVRYNYDHALFISRNIVQAAGISPLSQMCRMQHSCTLAEDSGFFSAYPIAHEVMHSLGVEHDGEGNGCDASGVTGNIMAPLILSASHNHHWSDCTRLVLQAGLSSRKFGCLRDYPVEEDHLKLHEASGKYWDLNQQCNVLSGSNASRHCPGVEEHACQELWCSVTGSADQCDRMLNHGLLDGTECGLGKRCFDGKCVTDPVQLPDADGWSSFSDWTVCSRTCGIGTQYRKRVCLTGLSTCPGRDTEYRLCQGERRDCPSSVDLRQQQCQWFNSFKLQGVYHTWLPYIQSENSCKLSCFSQQSGQLLDGSVAVRDATRCTYDNPDSRCVQGACIDFDCMGHVNGTSRRDLCGICEGDGSKCELISHQINRTILSTDGYRIVYIIPRHSRELEVTHNSSDHVLALFDMSQLEFLFNEESVPPGKKVRRVFFATEFCFERAITELDQFKVFRVSAKGPVVGDMAIRVRQTGNFTGNPWIAVRVSYIVTKE</sequence>
<dbReference type="InterPro" id="IPR024079">
    <property type="entry name" value="MetalloPept_cat_dom_sf"/>
</dbReference>
<comment type="caution">
    <text evidence="16">The sequence shown here is derived from an EMBL/GenBank/DDBJ whole genome shotgun (WGS) entry which is preliminary data.</text>
</comment>